<organism evidence="8 9">
    <name type="scientific">Achlya hypogyna</name>
    <name type="common">Oomycete</name>
    <name type="synonym">Protoachlya hypogyna</name>
    <dbReference type="NCBI Taxonomy" id="1202772"/>
    <lineage>
        <taxon>Eukaryota</taxon>
        <taxon>Sar</taxon>
        <taxon>Stramenopiles</taxon>
        <taxon>Oomycota</taxon>
        <taxon>Saprolegniomycetes</taxon>
        <taxon>Saprolegniales</taxon>
        <taxon>Achlyaceae</taxon>
        <taxon>Achlya</taxon>
    </lineage>
</organism>
<dbReference type="GO" id="GO:0007165">
    <property type="term" value="P:signal transduction"/>
    <property type="evidence" value="ECO:0007669"/>
    <property type="project" value="InterPro"/>
</dbReference>
<accession>A0A1V9ZAI5</accession>
<feature type="binding site" evidence="4">
    <location>
        <position position="427"/>
    </location>
    <ligand>
        <name>AMP</name>
        <dbReference type="ChEBI" id="CHEBI:456215"/>
    </ligand>
</feature>
<evidence type="ECO:0000259" key="7">
    <source>
        <dbReference type="PROSITE" id="PS51845"/>
    </source>
</evidence>
<dbReference type="PANTHER" id="PTHR11347">
    <property type="entry name" value="CYCLIC NUCLEOTIDE PHOSPHODIESTERASE"/>
    <property type="match status" value="1"/>
</dbReference>
<evidence type="ECO:0000256" key="4">
    <source>
        <dbReference type="PIRSR" id="PIRSR623088-2"/>
    </source>
</evidence>
<evidence type="ECO:0000256" key="6">
    <source>
        <dbReference type="RuleBase" id="RU363067"/>
    </source>
</evidence>
<dbReference type="EMBL" id="JNBR01000341">
    <property type="protein sequence ID" value="OQR95005.1"/>
    <property type="molecule type" value="Genomic_DNA"/>
</dbReference>
<evidence type="ECO:0000313" key="8">
    <source>
        <dbReference type="EMBL" id="OQR95005.1"/>
    </source>
</evidence>
<name>A0A1V9ZAI5_ACHHY</name>
<sequence>MHGPLDMDAEARLVVARRASIRPWPSPPRRPSVVRPLSKHPICKSAPDVFATYRQKTDMTIVAPDPTATIELSLQSPPPRSNGSAGSVTPPFAHLKPLMKLGPHLLAKEIDWSDIVDIDDVDMLCDDSDSDEDERGEVTPEVVRLALSLTAPGVLPPADVLAVTKIMMDSDNGFGTWHFNVLQVAAYLPRSVLSFLSVAMFAVLGYEDIDLPVLAAFSADIEAKYNREVIYHNADHAADVMHSFFAILRNTNLVALLSETHQIAGLLAALMHDVQHFGLTNKYLKQAEHDLARTFPVCCPLEAMHSDVGLKVLSSHNLLKRFSPSLQADMRHTIHETIWTTSVCEQKRLLAALAAADRSSKEYLTLIVQIAVHVADLGQTSKPLHIHKVWVDRLHGELFLQGDLERARGWPLSIDCDRAQGICPKSQTFFMEAFVVPAFSALRNLPGMDDMDSPLRQVEHNIAHWKRV</sequence>
<dbReference type="OrthoDB" id="546632at2759"/>
<evidence type="ECO:0000313" key="9">
    <source>
        <dbReference type="Proteomes" id="UP000243579"/>
    </source>
</evidence>
<dbReference type="GO" id="GO:0004114">
    <property type="term" value="F:3',5'-cyclic-nucleotide phosphodiesterase activity"/>
    <property type="evidence" value="ECO:0007669"/>
    <property type="project" value="InterPro"/>
</dbReference>
<feature type="binding site" evidence="5">
    <location>
        <position position="273"/>
    </location>
    <ligand>
        <name>Zn(2+)</name>
        <dbReference type="ChEBI" id="CHEBI:29105"/>
        <label>1</label>
    </ligand>
</feature>
<feature type="binding site" evidence="5">
    <location>
        <position position="273"/>
    </location>
    <ligand>
        <name>Zn(2+)</name>
        <dbReference type="ChEBI" id="CHEBI:29105"/>
        <label>2</label>
    </ligand>
</feature>
<dbReference type="Pfam" id="PF00233">
    <property type="entry name" value="PDEase_I"/>
    <property type="match status" value="1"/>
</dbReference>
<evidence type="ECO:0000256" key="2">
    <source>
        <dbReference type="ARBA" id="ARBA00022801"/>
    </source>
</evidence>
<dbReference type="GO" id="GO:0046872">
    <property type="term" value="F:metal ion binding"/>
    <property type="evidence" value="ECO:0007669"/>
    <property type="project" value="UniProtKB-KW"/>
</dbReference>
<comment type="cofactor">
    <cofactor evidence="6">
        <name>a divalent metal cation</name>
        <dbReference type="ChEBI" id="CHEBI:60240"/>
    </cofactor>
    <text evidence="6">Binds 2 divalent metal cations per subunit. Site 1 may preferentially bind zinc ions, while site 2 has a preference for magnesium and/or manganese ions.</text>
</comment>
<feature type="binding site" evidence="4">
    <location>
        <begin position="232"/>
        <end position="236"/>
    </location>
    <ligand>
        <name>AMP</name>
        <dbReference type="ChEBI" id="CHEBI:456215"/>
    </ligand>
</feature>
<comment type="similarity">
    <text evidence="6">Belongs to the cyclic nucleotide phosphodiesterase family.</text>
</comment>
<proteinExistence type="inferred from homology"/>
<feature type="active site" description="Proton donor" evidence="3">
    <location>
        <position position="232"/>
    </location>
</feature>
<dbReference type="InterPro" id="IPR002073">
    <property type="entry name" value="PDEase_catalytic_dom"/>
</dbReference>
<keyword evidence="1 5" id="KW-0479">Metal-binding</keyword>
<reference evidence="8 9" key="1">
    <citation type="journal article" date="2014" name="Genome Biol. Evol.">
        <title>The secreted proteins of Achlya hypogyna and Thraustotheca clavata identify the ancestral oomycete secretome and reveal gene acquisitions by horizontal gene transfer.</title>
        <authorList>
            <person name="Misner I."/>
            <person name="Blouin N."/>
            <person name="Leonard G."/>
            <person name="Richards T.A."/>
            <person name="Lane C.E."/>
        </authorList>
    </citation>
    <scope>NUCLEOTIDE SEQUENCE [LARGE SCALE GENOMIC DNA]</scope>
    <source>
        <strain evidence="8 9">ATCC 48635</strain>
    </source>
</reference>
<dbReference type="SUPFAM" id="SSF109604">
    <property type="entry name" value="HD-domain/PDEase-like"/>
    <property type="match status" value="1"/>
</dbReference>
<feature type="binding site" evidence="5">
    <location>
        <position position="272"/>
    </location>
    <ligand>
        <name>Zn(2+)</name>
        <dbReference type="ChEBI" id="CHEBI:29105"/>
        <label>1</label>
    </ligand>
</feature>
<dbReference type="InterPro" id="IPR023174">
    <property type="entry name" value="PDEase_CS"/>
</dbReference>
<feature type="binding site" evidence="4">
    <location>
        <position position="273"/>
    </location>
    <ligand>
        <name>AMP</name>
        <dbReference type="ChEBI" id="CHEBI:456215"/>
    </ligand>
</feature>
<dbReference type="InterPro" id="IPR023088">
    <property type="entry name" value="PDEase"/>
</dbReference>
<dbReference type="PROSITE" id="PS00126">
    <property type="entry name" value="PDEASE_I_1"/>
    <property type="match status" value="1"/>
</dbReference>
<dbReference type="AlphaFoldDB" id="A0A1V9ZAI5"/>
<comment type="caution">
    <text evidence="8">The sequence shown here is derived from an EMBL/GenBank/DDBJ whole genome shotgun (WGS) entry which is preliminary data.</text>
</comment>
<evidence type="ECO:0000256" key="1">
    <source>
        <dbReference type="ARBA" id="ARBA00022723"/>
    </source>
</evidence>
<dbReference type="PROSITE" id="PS51845">
    <property type="entry name" value="PDEASE_I_2"/>
    <property type="match status" value="1"/>
</dbReference>
<dbReference type="InterPro" id="IPR036971">
    <property type="entry name" value="PDEase_catalytic_dom_sf"/>
</dbReference>
<feature type="binding site" evidence="5">
    <location>
        <position position="376"/>
    </location>
    <ligand>
        <name>Zn(2+)</name>
        <dbReference type="ChEBI" id="CHEBI:29105"/>
        <label>1</label>
    </ligand>
</feature>
<dbReference type="PRINTS" id="PR00387">
    <property type="entry name" value="PDIESTERASE1"/>
</dbReference>
<dbReference type="STRING" id="1202772.A0A1V9ZAI5"/>
<evidence type="ECO:0000256" key="3">
    <source>
        <dbReference type="PIRSR" id="PIRSR623088-1"/>
    </source>
</evidence>
<feature type="binding site" evidence="5">
    <location>
        <position position="236"/>
    </location>
    <ligand>
        <name>Zn(2+)</name>
        <dbReference type="ChEBI" id="CHEBI:29105"/>
        <label>1</label>
    </ligand>
</feature>
<gene>
    <name evidence="8" type="ORF">ACHHYP_00638</name>
</gene>
<dbReference type="Gene3D" id="1.10.1300.10">
    <property type="entry name" value="3'5'-cyclic nucleotide phosphodiesterase, catalytic domain"/>
    <property type="match status" value="1"/>
</dbReference>
<evidence type="ECO:0000256" key="5">
    <source>
        <dbReference type="PIRSR" id="PIRSR623088-3"/>
    </source>
</evidence>
<keyword evidence="9" id="KW-1185">Reference proteome</keyword>
<dbReference type="EC" id="3.1.4.-" evidence="6"/>
<keyword evidence="2 6" id="KW-0378">Hydrolase</keyword>
<dbReference type="Proteomes" id="UP000243579">
    <property type="component" value="Unassembled WGS sequence"/>
</dbReference>
<feature type="binding site" evidence="4">
    <location>
        <position position="376"/>
    </location>
    <ligand>
        <name>AMP</name>
        <dbReference type="ChEBI" id="CHEBI:456215"/>
    </ligand>
</feature>
<feature type="domain" description="PDEase" evidence="7">
    <location>
        <begin position="156"/>
        <end position="468"/>
    </location>
</feature>
<protein>
    <recommendedName>
        <fullName evidence="6">Phosphodiesterase</fullName>
        <ecNumber evidence="6">3.1.4.-</ecNumber>
    </recommendedName>
</protein>